<reference evidence="4 5" key="1">
    <citation type="submission" date="2015-01" db="EMBL/GenBank/DDBJ databases">
        <title>Genome sequence of Jeotgalibacillus alimentarius.</title>
        <authorList>
            <person name="Goh K.M."/>
            <person name="Chan K.-G."/>
            <person name="Yaakop A.S."/>
            <person name="Ee R."/>
            <person name="Gan H.M."/>
            <person name="Chan C.S."/>
        </authorList>
    </citation>
    <scope>NUCLEOTIDE SEQUENCE [LARGE SCALE GENOMIC DNA]</scope>
    <source>
        <strain evidence="4 5">YKJ-13</strain>
    </source>
</reference>
<dbReference type="RefSeq" id="WP_041121282.1">
    <property type="nucleotide sequence ID" value="NZ_JXRQ01000011.1"/>
</dbReference>
<dbReference type="PATRIC" id="fig|135826.4.peg.597"/>
<gene>
    <name evidence="4" type="ORF">KP77_06010</name>
</gene>
<evidence type="ECO:0000259" key="3">
    <source>
        <dbReference type="PROSITE" id="PS50930"/>
    </source>
</evidence>
<dbReference type="InterPro" id="IPR007492">
    <property type="entry name" value="LytTR_DNA-bd_dom"/>
</dbReference>
<dbReference type="PANTHER" id="PTHR37299">
    <property type="entry name" value="TRANSCRIPTIONAL REGULATOR-RELATED"/>
    <property type="match status" value="1"/>
</dbReference>
<organism evidence="4 5">
    <name type="scientific">Jeotgalibacillus alimentarius</name>
    <dbReference type="NCBI Taxonomy" id="135826"/>
    <lineage>
        <taxon>Bacteria</taxon>
        <taxon>Bacillati</taxon>
        <taxon>Bacillota</taxon>
        <taxon>Bacilli</taxon>
        <taxon>Bacillales</taxon>
        <taxon>Caryophanaceae</taxon>
        <taxon>Jeotgalibacillus</taxon>
    </lineage>
</organism>
<accession>A0A0C2SF89</accession>
<feature type="modified residue" description="4-aspartylphosphate" evidence="1">
    <location>
        <position position="55"/>
    </location>
</feature>
<dbReference type="Proteomes" id="UP000031950">
    <property type="component" value="Unassembled WGS sequence"/>
</dbReference>
<dbReference type="PANTHER" id="PTHR37299:SF1">
    <property type="entry name" value="STAGE 0 SPORULATION PROTEIN A HOMOLOG"/>
    <property type="match status" value="1"/>
</dbReference>
<dbReference type="EMBL" id="JXRQ01000011">
    <property type="protein sequence ID" value="KIL52574.1"/>
    <property type="molecule type" value="Genomic_DNA"/>
</dbReference>
<evidence type="ECO:0000313" key="4">
    <source>
        <dbReference type="EMBL" id="KIL52574.1"/>
    </source>
</evidence>
<dbReference type="PROSITE" id="PS50930">
    <property type="entry name" value="HTH_LYTTR"/>
    <property type="match status" value="1"/>
</dbReference>
<dbReference type="PROSITE" id="PS50110">
    <property type="entry name" value="RESPONSE_REGULATORY"/>
    <property type="match status" value="1"/>
</dbReference>
<dbReference type="SUPFAM" id="SSF52172">
    <property type="entry name" value="CheY-like"/>
    <property type="match status" value="1"/>
</dbReference>
<dbReference type="GO" id="GO:0000156">
    <property type="term" value="F:phosphorelay response regulator activity"/>
    <property type="evidence" value="ECO:0007669"/>
    <property type="project" value="InterPro"/>
</dbReference>
<proteinExistence type="predicted"/>
<dbReference type="GO" id="GO:0003677">
    <property type="term" value="F:DNA binding"/>
    <property type="evidence" value="ECO:0007669"/>
    <property type="project" value="InterPro"/>
</dbReference>
<dbReference type="InterPro" id="IPR011006">
    <property type="entry name" value="CheY-like_superfamily"/>
</dbReference>
<dbReference type="InterPro" id="IPR001789">
    <property type="entry name" value="Sig_transdc_resp-reg_receiver"/>
</dbReference>
<feature type="domain" description="Response regulatory" evidence="2">
    <location>
        <begin position="4"/>
        <end position="118"/>
    </location>
</feature>
<dbReference type="AlphaFoldDB" id="A0A0C2SF89"/>
<feature type="domain" description="HTH LytTR-type" evidence="3">
    <location>
        <begin position="134"/>
        <end position="239"/>
    </location>
</feature>
<comment type="caution">
    <text evidence="4">The sequence shown here is derived from an EMBL/GenBank/DDBJ whole genome shotgun (WGS) entry which is preliminary data.</text>
</comment>
<evidence type="ECO:0000313" key="5">
    <source>
        <dbReference type="Proteomes" id="UP000031950"/>
    </source>
</evidence>
<dbReference type="Pfam" id="PF00072">
    <property type="entry name" value="Response_reg"/>
    <property type="match status" value="1"/>
</dbReference>
<protein>
    <submittedName>
        <fullName evidence="4">Uncharacterized protein</fullName>
    </submittedName>
</protein>
<dbReference type="STRING" id="135826.KP77_06010"/>
<name>A0A0C2SF89_9BACL</name>
<dbReference type="Pfam" id="PF04397">
    <property type="entry name" value="LytTR"/>
    <property type="match status" value="1"/>
</dbReference>
<keyword evidence="1" id="KW-0597">Phosphoprotein</keyword>
<keyword evidence="5" id="KW-1185">Reference proteome</keyword>
<dbReference type="InterPro" id="IPR046947">
    <property type="entry name" value="LytR-like"/>
</dbReference>
<dbReference type="Gene3D" id="2.40.50.1020">
    <property type="entry name" value="LytTr DNA-binding domain"/>
    <property type="match status" value="1"/>
</dbReference>
<sequence>MEIRAVIIDDEPLSRQELLHLLKVHSDIMVIGEAPSAEKGMEMVLTEEPDVLFLDIEMTGMNGVELAEALQKMKKPPAIIFATAYPDYAVKAFRVEAVDYLLKPFDETQLEQAIRRLKLRIQPKEVKLPSAGRLAVQSEDRIIYLEPGELLYVYREGRDTFLVSEKGTYPTKSSLKDLENKLKPFSFFRVHKGYLVNIKKVEELVSWSTNVFELKVRNSDKLIPVSRNYVKDLREALEL</sequence>
<evidence type="ECO:0000256" key="1">
    <source>
        <dbReference type="PROSITE-ProRule" id="PRU00169"/>
    </source>
</evidence>
<evidence type="ECO:0000259" key="2">
    <source>
        <dbReference type="PROSITE" id="PS50110"/>
    </source>
</evidence>
<dbReference type="SMART" id="SM00448">
    <property type="entry name" value="REC"/>
    <property type="match status" value="1"/>
</dbReference>
<dbReference type="SMART" id="SM00850">
    <property type="entry name" value="LytTR"/>
    <property type="match status" value="1"/>
</dbReference>
<dbReference type="Gene3D" id="3.40.50.2300">
    <property type="match status" value="1"/>
</dbReference>
<dbReference type="OrthoDB" id="9809318at2"/>